<reference evidence="1 2" key="1">
    <citation type="submission" date="2007-01" db="EMBL/GenBank/DDBJ databases">
        <authorList>
            <person name="Haygood M."/>
            <person name="Podell S."/>
            <person name="Anderson C."/>
            <person name="Hopkinson B."/>
            <person name="Roe K."/>
            <person name="Barbeau K."/>
            <person name="Gaasterland T."/>
            <person name="Ferriera S."/>
            <person name="Johnson J."/>
            <person name="Kravitz S."/>
            <person name="Beeson K."/>
            <person name="Sutton G."/>
            <person name="Rogers Y.-H."/>
            <person name="Friedman R."/>
            <person name="Frazier M."/>
            <person name="Venter J.C."/>
        </authorList>
    </citation>
    <scope>NUCLEOTIDE SEQUENCE [LARGE SCALE GENOMIC DNA]</scope>
    <source>
        <strain evidence="1 2">ATCC 23134</strain>
    </source>
</reference>
<dbReference type="Proteomes" id="UP000004095">
    <property type="component" value="Unassembled WGS sequence"/>
</dbReference>
<keyword evidence="2" id="KW-1185">Reference proteome</keyword>
<protein>
    <submittedName>
        <fullName evidence="1">Uncharacterized protein</fullName>
    </submittedName>
</protein>
<dbReference type="AlphaFoldDB" id="A1ZEH8"/>
<accession>A1ZEH8</accession>
<proteinExistence type="predicted"/>
<name>A1ZEH8_MICM2</name>
<gene>
    <name evidence="1" type="ORF">M23134_04320</name>
</gene>
<sequence>MSKPIDASKAEQTNIQILYPLTSILASISLTVAKGAESCRISKLAYMLFHNDLSLSTKCNLNMGS</sequence>
<evidence type="ECO:0000313" key="1">
    <source>
        <dbReference type="EMBL" id="EAY31487.1"/>
    </source>
</evidence>
<evidence type="ECO:0000313" key="2">
    <source>
        <dbReference type="Proteomes" id="UP000004095"/>
    </source>
</evidence>
<organism evidence="1 2">
    <name type="scientific">Microscilla marina ATCC 23134</name>
    <dbReference type="NCBI Taxonomy" id="313606"/>
    <lineage>
        <taxon>Bacteria</taxon>
        <taxon>Pseudomonadati</taxon>
        <taxon>Bacteroidota</taxon>
        <taxon>Cytophagia</taxon>
        <taxon>Cytophagales</taxon>
        <taxon>Microscillaceae</taxon>
        <taxon>Microscilla</taxon>
    </lineage>
</organism>
<dbReference type="EMBL" id="AAWS01000003">
    <property type="protein sequence ID" value="EAY31487.1"/>
    <property type="molecule type" value="Genomic_DNA"/>
</dbReference>
<comment type="caution">
    <text evidence="1">The sequence shown here is derived from an EMBL/GenBank/DDBJ whole genome shotgun (WGS) entry which is preliminary data.</text>
</comment>